<dbReference type="AlphaFoldDB" id="A0A839ULY1"/>
<dbReference type="Pfam" id="PF12915">
    <property type="entry name" value="DUF3833"/>
    <property type="match status" value="1"/>
</dbReference>
<dbReference type="InterPro" id="IPR024409">
    <property type="entry name" value="DUF3833"/>
</dbReference>
<accession>A0A839ULY1</accession>
<dbReference type="PROSITE" id="PS51257">
    <property type="entry name" value="PROKAR_LIPOPROTEIN"/>
    <property type="match status" value="1"/>
</dbReference>
<organism evidence="1 2">
    <name type="scientific">Simiduia aestuariiviva</name>
    <dbReference type="NCBI Taxonomy" id="1510459"/>
    <lineage>
        <taxon>Bacteria</taxon>
        <taxon>Pseudomonadati</taxon>
        <taxon>Pseudomonadota</taxon>
        <taxon>Gammaproteobacteria</taxon>
        <taxon>Cellvibrionales</taxon>
        <taxon>Cellvibrionaceae</taxon>
        <taxon>Simiduia</taxon>
    </lineage>
</organism>
<evidence type="ECO:0000313" key="1">
    <source>
        <dbReference type="EMBL" id="MBB3167570.1"/>
    </source>
</evidence>
<comment type="caution">
    <text evidence="1">The sequence shown here is derived from an EMBL/GenBank/DDBJ whole genome shotgun (WGS) entry which is preliminary data.</text>
</comment>
<dbReference type="RefSeq" id="WP_183908404.1">
    <property type="nucleotide sequence ID" value="NZ_JACHXZ010000001.1"/>
</dbReference>
<protein>
    <recommendedName>
        <fullName evidence="3">DUF3833 domain-containing protein</fullName>
    </recommendedName>
</protein>
<evidence type="ECO:0008006" key="3">
    <source>
        <dbReference type="Google" id="ProtNLM"/>
    </source>
</evidence>
<evidence type="ECO:0000313" key="2">
    <source>
        <dbReference type="Proteomes" id="UP000559987"/>
    </source>
</evidence>
<reference evidence="1 2" key="1">
    <citation type="submission" date="2020-08" db="EMBL/GenBank/DDBJ databases">
        <title>Genomic Encyclopedia of Type Strains, Phase III (KMG-III): the genomes of soil and plant-associated and newly described type strains.</title>
        <authorList>
            <person name="Whitman W."/>
        </authorList>
    </citation>
    <scope>NUCLEOTIDE SEQUENCE [LARGE SCALE GENOMIC DNA]</scope>
    <source>
        <strain evidence="1 2">CECT 8571</strain>
    </source>
</reference>
<gene>
    <name evidence="1" type="ORF">FHS30_000746</name>
</gene>
<dbReference type="Proteomes" id="UP000559987">
    <property type="component" value="Unassembled WGS sequence"/>
</dbReference>
<name>A0A839ULY1_9GAMM</name>
<proteinExistence type="predicted"/>
<sequence>MKFILSIYIVMALAITGCTQISSYESSEPSAPKAVDLMTFFSGSSRAWGMVTDYRGKVVRRFEVDLSGCMEGGRLVLDEHFVYDDGETQFRQWKIERTLDGRTYTGEAADIVGSAEGVSSGFALQWRYTMDLPVDGSVYRVNFDDWMYQLDSQHLFNIAEIKKWGVTVAKVTLFFQKSATATADCSASDDNA</sequence>
<keyword evidence="2" id="KW-1185">Reference proteome</keyword>
<dbReference type="EMBL" id="JACHXZ010000001">
    <property type="protein sequence ID" value="MBB3167570.1"/>
    <property type="molecule type" value="Genomic_DNA"/>
</dbReference>